<proteinExistence type="inferred from homology"/>
<protein>
    <submittedName>
        <fullName evidence="3">Uncharacterized protein</fullName>
    </submittedName>
</protein>
<evidence type="ECO:0000313" key="4">
    <source>
        <dbReference type="Proteomes" id="UP001177023"/>
    </source>
</evidence>
<name>A0AA36G442_9BILA</name>
<dbReference type="EMBL" id="CATQJA010002653">
    <property type="protein sequence ID" value="CAJ0578237.1"/>
    <property type="molecule type" value="Genomic_DNA"/>
</dbReference>
<dbReference type="AlphaFoldDB" id="A0AA36G442"/>
<evidence type="ECO:0000256" key="1">
    <source>
        <dbReference type="ARBA" id="ARBA00007457"/>
    </source>
</evidence>
<comment type="caution">
    <text evidence="3">The sequence shown here is derived from an EMBL/GenBank/DDBJ whole genome shotgun (WGS) entry which is preliminary data.</text>
</comment>
<organism evidence="3 4">
    <name type="scientific">Mesorhabditis spiculigera</name>
    <dbReference type="NCBI Taxonomy" id="96644"/>
    <lineage>
        <taxon>Eukaryota</taxon>
        <taxon>Metazoa</taxon>
        <taxon>Ecdysozoa</taxon>
        <taxon>Nematoda</taxon>
        <taxon>Chromadorea</taxon>
        <taxon>Rhabditida</taxon>
        <taxon>Rhabditina</taxon>
        <taxon>Rhabditomorpha</taxon>
        <taxon>Rhabditoidea</taxon>
        <taxon>Rhabditidae</taxon>
        <taxon>Mesorhabditinae</taxon>
        <taxon>Mesorhabditis</taxon>
    </lineage>
</organism>
<dbReference type="GO" id="GO:0009968">
    <property type="term" value="P:negative regulation of signal transduction"/>
    <property type="evidence" value="ECO:0007669"/>
    <property type="project" value="UniProtKB-KW"/>
</dbReference>
<dbReference type="InterPro" id="IPR026512">
    <property type="entry name" value="RGS7BP/RGS9BP"/>
</dbReference>
<sequence length="171" mass="18977">MRQHSLSSVRKLNELVHECNVQLAAFRHAVQGIGTAQDGASLRREVETAGRACYRACEAAKNCVLPQLRHEGVEFTRHASQFIGCVAAFVVEMKRCMALETTFSAPIEPCVTKTQVEAMESMLETLENLITVHFSTSESSPTDKIKVTPRRRRATSCRPTCVCSKLKTSYA</sequence>
<keyword evidence="2" id="KW-0734">Signal transduction inhibitor</keyword>
<evidence type="ECO:0000313" key="3">
    <source>
        <dbReference type="EMBL" id="CAJ0578237.1"/>
    </source>
</evidence>
<dbReference type="PANTHER" id="PTHR21029">
    <property type="entry name" value="R-SEVEN BINDING PROTEIN (R7BP) HOMOLOG"/>
    <property type="match status" value="1"/>
</dbReference>
<reference evidence="3" key="1">
    <citation type="submission" date="2023-06" db="EMBL/GenBank/DDBJ databases">
        <authorList>
            <person name="Delattre M."/>
        </authorList>
    </citation>
    <scope>NUCLEOTIDE SEQUENCE</scope>
    <source>
        <strain evidence="3">AF72</strain>
    </source>
</reference>
<keyword evidence="4" id="KW-1185">Reference proteome</keyword>
<gene>
    <name evidence="3" type="ORF">MSPICULIGERA_LOCUS16498</name>
</gene>
<comment type="similarity">
    <text evidence="1">Belongs to the RGS7BP/RGS9BP family.</text>
</comment>
<feature type="non-terminal residue" evidence="3">
    <location>
        <position position="171"/>
    </location>
</feature>
<dbReference type="Proteomes" id="UP001177023">
    <property type="component" value="Unassembled WGS sequence"/>
</dbReference>
<evidence type="ECO:0000256" key="2">
    <source>
        <dbReference type="ARBA" id="ARBA00022700"/>
    </source>
</evidence>
<accession>A0AA36G442</accession>